<feature type="domain" description="HTH merR-type" evidence="4">
    <location>
        <begin position="1"/>
        <end position="69"/>
    </location>
</feature>
<dbReference type="InterPro" id="IPR009061">
    <property type="entry name" value="DNA-bd_dom_put_sf"/>
</dbReference>
<evidence type="ECO:0000313" key="6">
    <source>
        <dbReference type="Proteomes" id="UP000000322"/>
    </source>
</evidence>
<dbReference type="PANTHER" id="PTHR30204">
    <property type="entry name" value="REDOX-CYCLING DRUG-SENSING TRANSCRIPTIONAL ACTIVATOR SOXR"/>
    <property type="match status" value="1"/>
</dbReference>
<dbReference type="SMART" id="SM00422">
    <property type="entry name" value="HTH_MERR"/>
    <property type="match status" value="1"/>
</dbReference>
<keyword evidence="3" id="KW-0804">Transcription</keyword>
<dbReference type="SUPFAM" id="SSF46955">
    <property type="entry name" value="Putative DNA-binding domain"/>
    <property type="match status" value="1"/>
</dbReference>
<dbReference type="PROSITE" id="PS50937">
    <property type="entry name" value="HTH_MERR_2"/>
    <property type="match status" value="1"/>
</dbReference>
<dbReference type="InterPro" id="IPR047057">
    <property type="entry name" value="MerR_fam"/>
</dbReference>
<proteinExistence type="predicted"/>
<dbReference type="PRINTS" id="PR00040">
    <property type="entry name" value="HTHMERR"/>
</dbReference>
<dbReference type="RefSeq" id="WP_012867748.1">
    <property type="nucleotide sequence ID" value="NC_013521.1"/>
</dbReference>
<dbReference type="PROSITE" id="PS00552">
    <property type="entry name" value="HTH_MERR_1"/>
    <property type="match status" value="1"/>
</dbReference>
<dbReference type="Proteomes" id="UP000000322">
    <property type="component" value="Chromosome"/>
</dbReference>
<dbReference type="GO" id="GO:0003677">
    <property type="term" value="F:DNA binding"/>
    <property type="evidence" value="ECO:0007669"/>
    <property type="project" value="UniProtKB-KW"/>
</dbReference>
<reference evidence="5 6" key="1">
    <citation type="journal article" date="2009" name="Stand. Genomic Sci.">
        <title>Complete genome sequence of Sanguibacter keddieii type strain (ST-74).</title>
        <authorList>
            <person name="Ivanova N."/>
            <person name="Sikorski J."/>
            <person name="Sims D."/>
            <person name="Brettin T."/>
            <person name="Detter J.C."/>
            <person name="Han C."/>
            <person name="Lapidus A."/>
            <person name="Copeland A."/>
            <person name="Glavina Del Rio T."/>
            <person name="Nolan M."/>
            <person name="Chen F."/>
            <person name="Lucas S."/>
            <person name="Tice H."/>
            <person name="Cheng J.F."/>
            <person name="Bruce D."/>
            <person name="Goodwin L."/>
            <person name="Pitluck S."/>
            <person name="Pati A."/>
            <person name="Mavromatis K."/>
            <person name="Chen A."/>
            <person name="Palaniappan K."/>
            <person name="D'haeseleer P."/>
            <person name="Chain P."/>
            <person name="Bristow J."/>
            <person name="Eisen J.A."/>
            <person name="Markowitz V."/>
            <person name="Hugenholtz P."/>
            <person name="Goker M."/>
            <person name="Pukall R."/>
            <person name="Klenk H.P."/>
            <person name="Kyrpides N.C."/>
        </authorList>
    </citation>
    <scope>NUCLEOTIDE SEQUENCE [LARGE SCALE GENOMIC DNA]</scope>
    <source>
        <strain evidence="6">ATCC 51767 / DSM 10542 / NCFB 3025 / ST-74</strain>
    </source>
</reference>
<evidence type="ECO:0000259" key="4">
    <source>
        <dbReference type="PROSITE" id="PS50937"/>
    </source>
</evidence>
<dbReference type="Pfam" id="PF00376">
    <property type="entry name" value="MerR"/>
    <property type="match status" value="1"/>
</dbReference>
<keyword evidence="1" id="KW-0805">Transcription regulation</keyword>
<accession>D1BAX8</accession>
<sequence length="145" mass="15902">MRRGELARATGLSIDTLRFYEDQGVIPPPPRLRNGYRDYPEHYVTLLGFVQEARVLGIPLRRTAEVLAALADGATADDLRAVVQERHDETVATITRLTRLRDQLGALLEVPDADVDRFVASFAWDGRDLDAPAPPGETGGPAPVD</sequence>
<keyword evidence="2" id="KW-0238">DNA-binding</keyword>
<dbReference type="OrthoDB" id="5242095at2"/>
<evidence type="ECO:0000256" key="2">
    <source>
        <dbReference type="ARBA" id="ARBA00023125"/>
    </source>
</evidence>
<dbReference type="AlphaFoldDB" id="D1BAX8"/>
<dbReference type="eggNOG" id="COG0789">
    <property type="taxonomic scope" value="Bacteria"/>
</dbReference>
<name>D1BAX8_SANKS</name>
<dbReference type="KEGG" id="ske:Sked_27770"/>
<keyword evidence="6" id="KW-1185">Reference proteome</keyword>
<dbReference type="GO" id="GO:0003700">
    <property type="term" value="F:DNA-binding transcription factor activity"/>
    <property type="evidence" value="ECO:0007669"/>
    <property type="project" value="InterPro"/>
</dbReference>
<organism evidence="5 6">
    <name type="scientific">Sanguibacter keddieii (strain ATCC 51767 / DSM 10542 / NCFB 3025 / ST-74)</name>
    <dbReference type="NCBI Taxonomy" id="446469"/>
    <lineage>
        <taxon>Bacteria</taxon>
        <taxon>Bacillati</taxon>
        <taxon>Actinomycetota</taxon>
        <taxon>Actinomycetes</taxon>
        <taxon>Micrococcales</taxon>
        <taxon>Sanguibacteraceae</taxon>
        <taxon>Sanguibacter</taxon>
    </lineage>
</organism>
<dbReference type="STRING" id="446469.Sked_27770"/>
<evidence type="ECO:0000313" key="5">
    <source>
        <dbReference type="EMBL" id="ACZ22679.1"/>
    </source>
</evidence>
<dbReference type="InterPro" id="IPR015358">
    <property type="entry name" value="Tscrpt_reg_MerR_DNA-bd"/>
</dbReference>
<evidence type="ECO:0000256" key="3">
    <source>
        <dbReference type="ARBA" id="ARBA00023163"/>
    </source>
</evidence>
<dbReference type="HOGENOM" id="CLU_060077_2_3_11"/>
<dbReference type="InterPro" id="IPR000551">
    <property type="entry name" value="MerR-type_HTH_dom"/>
</dbReference>
<dbReference type="PANTHER" id="PTHR30204:SF97">
    <property type="entry name" value="MERR FAMILY REGULATORY PROTEIN"/>
    <property type="match status" value="1"/>
</dbReference>
<protein>
    <submittedName>
        <fullName evidence="5">Predicted transcriptional regulator</fullName>
    </submittedName>
</protein>
<dbReference type="EMBL" id="CP001819">
    <property type="protein sequence ID" value="ACZ22679.1"/>
    <property type="molecule type" value="Genomic_DNA"/>
</dbReference>
<evidence type="ECO:0000256" key="1">
    <source>
        <dbReference type="ARBA" id="ARBA00023015"/>
    </source>
</evidence>
<dbReference type="Gene3D" id="1.10.1660.10">
    <property type="match status" value="1"/>
</dbReference>
<dbReference type="Pfam" id="PF09278">
    <property type="entry name" value="MerR-DNA-bind"/>
    <property type="match status" value="1"/>
</dbReference>
<gene>
    <name evidence="5" type="ordered locus">Sked_27770</name>
</gene>